<evidence type="ECO:0000313" key="2">
    <source>
        <dbReference type="EMBL" id="CAL4103621.1"/>
    </source>
</evidence>
<dbReference type="GO" id="GO:0035099">
    <property type="term" value="P:hemocyte migration"/>
    <property type="evidence" value="ECO:0007669"/>
    <property type="project" value="TreeGrafter"/>
</dbReference>
<name>A0AAV2QW04_MEGNR</name>
<dbReference type="EMBL" id="CAXKWB010012178">
    <property type="protein sequence ID" value="CAL4103621.1"/>
    <property type="molecule type" value="Genomic_DNA"/>
</dbReference>
<dbReference type="InterPro" id="IPR000072">
    <property type="entry name" value="PDGF/VEGF_dom"/>
</dbReference>
<dbReference type="InterPro" id="IPR029034">
    <property type="entry name" value="Cystine-knot_cytokine"/>
</dbReference>
<dbReference type="PANTHER" id="PTHR21719">
    <property type="entry name" value="FI06402P-RELATED"/>
    <property type="match status" value="1"/>
</dbReference>
<proteinExistence type="predicted"/>
<sequence>QSSNSLYGFGKTSYEKDIFWPGKNEAAIELEEEPDEWEDYKMDSDEYNMHDDPVKRVKTEDDRMRPHEMALMKLASDNARRVMDEGKCAIPARRCVPVDSDPEKKYWPTCALLNRCDESSGCCTSEQHSCQTKNSDHIDLYFYVFVTSEDNGNRGGVQRLTFRNDTACECKTKPKVQKPTCQNSAPSCRCPKHFESVIRSGQCVCDCIPSSASYKACRRYKRGKKFFTQTCLTDGKCTAPTCEYGPYLDSKNRCSRKSER</sequence>
<reference evidence="2 3" key="1">
    <citation type="submission" date="2024-05" db="EMBL/GenBank/DDBJ databases">
        <authorList>
            <person name="Wallberg A."/>
        </authorList>
    </citation>
    <scope>NUCLEOTIDE SEQUENCE [LARGE SCALE GENOMIC DNA]</scope>
</reference>
<feature type="non-terminal residue" evidence="2">
    <location>
        <position position="1"/>
    </location>
</feature>
<dbReference type="PROSITE" id="PS50278">
    <property type="entry name" value="PDGF_2"/>
    <property type="match status" value="1"/>
</dbReference>
<dbReference type="AlphaFoldDB" id="A0AAV2QW04"/>
<dbReference type="PANTHER" id="PTHR21719:SF1">
    <property type="entry name" value="FI06402P-RELATED"/>
    <property type="match status" value="1"/>
</dbReference>
<dbReference type="Proteomes" id="UP001497623">
    <property type="component" value="Unassembled WGS sequence"/>
</dbReference>
<gene>
    <name evidence="2" type="ORF">MNOR_LOCUS17612</name>
</gene>
<dbReference type="GO" id="GO:0016020">
    <property type="term" value="C:membrane"/>
    <property type="evidence" value="ECO:0007669"/>
    <property type="project" value="InterPro"/>
</dbReference>
<dbReference type="GO" id="GO:0008083">
    <property type="term" value="F:growth factor activity"/>
    <property type="evidence" value="ECO:0007669"/>
    <property type="project" value="InterPro"/>
</dbReference>
<evidence type="ECO:0000259" key="1">
    <source>
        <dbReference type="PROSITE" id="PS50278"/>
    </source>
</evidence>
<keyword evidence="3" id="KW-1185">Reference proteome</keyword>
<protein>
    <recommendedName>
        <fullName evidence="1">Platelet-derived growth factor (PDGF) family profile domain-containing protein</fullName>
    </recommendedName>
</protein>
<comment type="caution">
    <text evidence="2">The sequence shown here is derived from an EMBL/GenBank/DDBJ whole genome shotgun (WGS) entry which is preliminary data.</text>
</comment>
<accession>A0AAV2QW04</accession>
<feature type="non-terminal residue" evidence="2">
    <location>
        <position position="260"/>
    </location>
</feature>
<feature type="domain" description="Platelet-derived growth factor (PDGF) family profile" evidence="1">
    <location>
        <begin position="106"/>
        <end position="175"/>
    </location>
</feature>
<evidence type="ECO:0000313" key="3">
    <source>
        <dbReference type="Proteomes" id="UP001497623"/>
    </source>
</evidence>
<dbReference type="SUPFAM" id="SSF57501">
    <property type="entry name" value="Cystine-knot cytokines"/>
    <property type="match status" value="1"/>
</dbReference>
<organism evidence="2 3">
    <name type="scientific">Meganyctiphanes norvegica</name>
    <name type="common">Northern krill</name>
    <name type="synonym">Thysanopoda norvegica</name>
    <dbReference type="NCBI Taxonomy" id="48144"/>
    <lineage>
        <taxon>Eukaryota</taxon>
        <taxon>Metazoa</taxon>
        <taxon>Ecdysozoa</taxon>
        <taxon>Arthropoda</taxon>
        <taxon>Crustacea</taxon>
        <taxon>Multicrustacea</taxon>
        <taxon>Malacostraca</taxon>
        <taxon>Eumalacostraca</taxon>
        <taxon>Eucarida</taxon>
        <taxon>Euphausiacea</taxon>
        <taxon>Euphausiidae</taxon>
        <taxon>Meganyctiphanes</taxon>
    </lineage>
</organism>
<dbReference type="Gene3D" id="2.10.90.10">
    <property type="entry name" value="Cystine-knot cytokines"/>
    <property type="match status" value="1"/>
</dbReference>